<dbReference type="PROSITE" id="PS51259">
    <property type="entry name" value="MHD2"/>
    <property type="match status" value="1"/>
</dbReference>
<feature type="domain" description="MHD2" evidence="1">
    <location>
        <begin position="1"/>
        <end position="49"/>
    </location>
</feature>
<dbReference type="InterPro" id="IPR057984">
    <property type="entry name" value="PATROL1_C"/>
</dbReference>
<dbReference type="Proteomes" id="UP000594263">
    <property type="component" value="Unplaced"/>
</dbReference>
<reference evidence="2" key="1">
    <citation type="submission" date="2021-01" db="UniProtKB">
        <authorList>
            <consortium name="EnsemblPlants"/>
        </authorList>
    </citation>
    <scope>IDENTIFICATION</scope>
</reference>
<protein>
    <recommendedName>
        <fullName evidence="1">MHD2 domain-containing protein</fullName>
    </recommendedName>
</protein>
<dbReference type="InterPro" id="IPR008528">
    <property type="entry name" value="unc-13_homologue"/>
</dbReference>
<dbReference type="PANTHER" id="PTHR31280">
    <property type="entry name" value="PROTEIN UNC-13 HOMOLOG"/>
    <property type="match status" value="1"/>
</dbReference>
<dbReference type="PANTHER" id="PTHR31280:SF3">
    <property type="entry name" value="DNA TOPOISOMERASE 4 SUBUNIT B (DUF810)"/>
    <property type="match status" value="1"/>
</dbReference>
<dbReference type="OMA" id="CHRSDKE"/>
<dbReference type="AlphaFoldDB" id="A0A7N0VHE3"/>
<keyword evidence="3" id="KW-1185">Reference proteome</keyword>
<name>A0A7N0VHE3_KALFE</name>
<evidence type="ECO:0000259" key="1">
    <source>
        <dbReference type="PROSITE" id="PS51259"/>
    </source>
</evidence>
<dbReference type="EnsemblPlants" id="Kaladp0812s0001.1.v1.1">
    <property type="protein sequence ID" value="Kaladp0812s0001.1.v1.1"/>
    <property type="gene ID" value="Kaladp0812s0001.v1.1"/>
</dbReference>
<sequence>MQQDLNIFKDFFVADGDGLPRSLVELEARTAMDVLSLFSRQTEYIVHLLMAASENISPRLDFQTKDYMYANDGQTLIRVLCHKKDREASKFLKKQYQLPTSSEYDDRCSKQTNTIGAPYNWSQKGQNGFQSVKKKLQKATYDIRYGGW</sequence>
<evidence type="ECO:0000313" key="2">
    <source>
        <dbReference type="EnsemblPlants" id="Kaladp0812s0001.1.v1.1"/>
    </source>
</evidence>
<dbReference type="Pfam" id="PF25761">
    <property type="entry name" value="TPR_PATROL1"/>
    <property type="match status" value="1"/>
</dbReference>
<dbReference type="Gramene" id="Kaladp0812s0001.1.v1.1">
    <property type="protein sequence ID" value="Kaladp0812s0001.1.v1.1"/>
    <property type="gene ID" value="Kaladp0812s0001.v1.1"/>
</dbReference>
<proteinExistence type="predicted"/>
<evidence type="ECO:0000313" key="3">
    <source>
        <dbReference type="Proteomes" id="UP000594263"/>
    </source>
</evidence>
<accession>A0A7N0VHE3</accession>
<dbReference type="InterPro" id="IPR014772">
    <property type="entry name" value="Munc13_dom-2"/>
</dbReference>
<organism evidence="2 3">
    <name type="scientific">Kalanchoe fedtschenkoi</name>
    <name type="common">Lavender scallops</name>
    <name type="synonym">South American air plant</name>
    <dbReference type="NCBI Taxonomy" id="63787"/>
    <lineage>
        <taxon>Eukaryota</taxon>
        <taxon>Viridiplantae</taxon>
        <taxon>Streptophyta</taxon>
        <taxon>Embryophyta</taxon>
        <taxon>Tracheophyta</taxon>
        <taxon>Spermatophyta</taxon>
        <taxon>Magnoliopsida</taxon>
        <taxon>eudicotyledons</taxon>
        <taxon>Gunneridae</taxon>
        <taxon>Pentapetalae</taxon>
        <taxon>Saxifragales</taxon>
        <taxon>Crassulaceae</taxon>
        <taxon>Kalanchoe</taxon>
    </lineage>
</organism>